<dbReference type="EMBL" id="UPXX01000027">
    <property type="protein sequence ID" value="VBB44090.1"/>
    <property type="molecule type" value="Genomic_DNA"/>
</dbReference>
<keyword evidence="3" id="KW-0004">4Fe-4S</keyword>
<dbReference type="SUPFAM" id="SSF46548">
    <property type="entry name" value="alpha-helical ferredoxin"/>
    <property type="match status" value="2"/>
</dbReference>
<keyword evidence="4" id="KW-0479">Metal-binding</keyword>
<evidence type="ECO:0000256" key="4">
    <source>
        <dbReference type="ARBA" id="ARBA00022723"/>
    </source>
</evidence>
<dbReference type="Gene3D" id="1.10.1060.10">
    <property type="entry name" value="Alpha-helical ferredoxin"/>
    <property type="match status" value="2"/>
</dbReference>
<dbReference type="GO" id="GO:0016491">
    <property type="term" value="F:oxidoreductase activity"/>
    <property type="evidence" value="ECO:0007669"/>
    <property type="project" value="UniProtKB-KW"/>
</dbReference>
<feature type="domain" description="4Fe-4S ferredoxin-type" evidence="9">
    <location>
        <begin position="1346"/>
        <end position="1375"/>
    </location>
</feature>
<sequence>MDLEGDEGLFQARVRLEPRYVDLSKCTSCGECTKVCPIEVDDEYNLGLSKRKATYKKYPQAIPGGYAISKRGTAPCKATCPAHVSIQGYIALINQGKYREALELFMEAHPFPAVCGRVCHHPCEGICTRGDVDEPISIQYLHRFLADVDRSGDEPYVPSLPEEKRDEKVAVIGAGPAGLAAAYFLALKGYTVTVFEKLPVAGGMMAVGIPAYRLPRDILAREIGIVEAMGVEIRTGVAFGVDVTLEGLEADGYKAVFIGTGLHLSRGLNVPGEDLPGVLKGVDFLRDAALERPVAVGERVIVVGGGNVAVDVALTALRKGGKDVTLACLEKREEMPAWDYEIEEALEEGVKIVNSLGPRAFIEKDGRLAGLEFKRCTAVFDEKGAFRPQYDEADLTTLEADTVIVAIGQAADLSYAEKEGLTVGARGGLTADPVTLQTPTPWVFAGGDVFYGPKSVVEAVECGKTAAESIDRYLNNVDLREGREKDWSYEKPDAKGEPFRPRVEMRHLPVQERRGNFGEINLGFSEEEVREEAQRCLKCGICSECYQCVKACLAQAIDHEQMALEREITVGSVILCPGNDMFDPSPYEELYHYKSHPNILTSGEFERILSASGPTMGHLQRPSDQKEPRKIAWLQCVGSRDPHTCGNGYCSAVCCMYAIKEAVIAKDHSKEPLDTAIFFMDMRTYGKDYEKYYNRAEREHGVRFVRSRVHSITPIPETDDLQIEYSDENGVIHGEAFDIVVLSVGLQINTETIRLAERVGVDLDHYHFAATDPFRPVSTSRPGVYACGIFQGPKDIPTSVVEASAAACAAGSKLDAARWLETKVLEIPDEIDVAGQEPRIGVFVCNCGINIAGVVDVPAVTEYAAGLPHVAFADNNLFTCSQDTQDKIKEVIKEHNLNRVVVASCSPRTHEPLFQETLQACGLNKYLFEMANIRDQDSWVHAGDHEAATVKAKDLVRMAVARAGFLHPLHEKRIPVNKRALIVGGGVAGMNAALGLADQGFETVIVEKEPQLGGLSRQLTTTIEGADIRAYIDKLIERVDQNEKIQVLTNSLVVDFSGFKGNFTTEVLVGPGMYERKIDHGVVILATGATEYVPKEFLYGENEGVLTQIELGRRLEETGLDGVERVVMIQCVGSRNEENPNCSRICCQSAVKNAIHIKEMNPATDVFILYRDMRMYGLLEDYYRQAREMGVIFARFEPENPPRVESSDGGLTVTFTDHVLQRDIQVAADLVALSAGMRAQDTEELATIMKVPRNAEGYFLEAHVKLRPVEMASDGVFVCGTAHSPKLVSETIAQALAAASRATTFLSQTEITLSAVTARVDQDKCASCLICVRSCPYGVPRINELGASEIDEALCHGCGICAAECPAKAIELNWYEDEQLISKVDALLEGVL</sequence>
<evidence type="ECO:0000256" key="6">
    <source>
        <dbReference type="ARBA" id="ARBA00023002"/>
    </source>
</evidence>
<feature type="domain" description="4Fe-4S ferredoxin-type" evidence="9">
    <location>
        <begin position="17"/>
        <end position="46"/>
    </location>
</feature>
<keyword evidence="6" id="KW-0560">Oxidoreductase</keyword>
<dbReference type="SUPFAM" id="SSF54862">
    <property type="entry name" value="4Fe-4S ferredoxins"/>
    <property type="match status" value="1"/>
</dbReference>
<comment type="similarity">
    <text evidence="2">Belongs to the HdrA family.</text>
</comment>
<dbReference type="InterPro" id="IPR017896">
    <property type="entry name" value="4Fe4S_Fe-S-bd"/>
</dbReference>
<dbReference type="InterPro" id="IPR039650">
    <property type="entry name" value="HdrA-like"/>
</dbReference>
<keyword evidence="5" id="KW-0274">FAD</keyword>
<keyword evidence="7" id="KW-0408">Iron</keyword>
<evidence type="ECO:0000259" key="9">
    <source>
        <dbReference type="PROSITE" id="PS51379"/>
    </source>
</evidence>
<dbReference type="Pfam" id="PF00037">
    <property type="entry name" value="Fer4"/>
    <property type="match status" value="1"/>
</dbReference>
<dbReference type="InterPro" id="IPR036188">
    <property type="entry name" value="FAD/NAD-bd_sf"/>
</dbReference>
<name>A0A653A7W0_UNCDX</name>
<dbReference type="Gene3D" id="3.30.70.20">
    <property type="match status" value="1"/>
</dbReference>
<dbReference type="PANTHER" id="PTHR43498:SF1">
    <property type="entry name" value="COB--COM HETERODISULFIDE REDUCTASE IRON-SULFUR SUBUNIT A"/>
    <property type="match status" value="1"/>
</dbReference>
<evidence type="ECO:0000313" key="10">
    <source>
        <dbReference type="EMBL" id="VBB44090.1"/>
    </source>
</evidence>
<dbReference type="SUPFAM" id="SSF51971">
    <property type="entry name" value="Nucleotide-binding domain"/>
    <property type="match status" value="1"/>
</dbReference>
<dbReference type="Pfam" id="PF07992">
    <property type="entry name" value="Pyr_redox_2"/>
    <property type="match status" value="3"/>
</dbReference>
<keyword evidence="8" id="KW-0411">Iron-sulfur</keyword>
<dbReference type="PROSITE" id="PS51379">
    <property type="entry name" value="4FE4S_FER_2"/>
    <property type="match status" value="3"/>
</dbReference>
<evidence type="ECO:0000256" key="7">
    <source>
        <dbReference type="ARBA" id="ARBA00023004"/>
    </source>
</evidence>
<evidence type="ECO:0000256" key="1">
    <source>
        <dbReference type="ARBA" id="ARBA00001974"/>
    </source>
</evidence>
<dbReference type="PROSITE" id="PS00198">
    <property type="entry name" value="4FE4S_FER_1"/>
    <property type="match status" value="2"/>
</dbReference>
<dbReference type="PRINTS" id="PR00419">
    <property type="entry name" value="ADXRDTASE"/>
</dbReference>
<reference evidence="10" key="1">
    <citation type="submission" date="2018-07" db="EMBL/GenBank/DDBJ databases">
        <authorList>
            <consortium name="Genoscope - CEA"/>
            <person name="William W."/>
        </authorList>
    </citation>
    <scope>NUCLEOTIDE SEQUENCE</scope>
    <source>
        <strain evidence="10">IK1</strain>
    </source>
</reference>
<dbReference type="Pfam" id="PF14691">
    <property type="entry name" value="Fer4_20"/>
    <property type="match status" value="1"/>
</dbReference>
<dbReference type="GO" id="GO:0046872">
    <property type="term" value="F:metal ion binding"/>
    <property type="evidence" value="ECO:0007669"/>
    <property type="project" value="UniProtKB-KW"/>
</dbReference>
<organism evidence="10">
    <name type="scientific">Uncultured Desulfatiglans sp</name>
    <dbReference type="NCBI Taxonomy" id="1748965"/>
    <lineage>
        <taxon>Bacteria</taxon>
        <taxon>Pseudomonadati</taxon>
        <taxon>Thermodesulfobacteriota</taxon>
        <taxon>Desulfobacteria</taxon>
        <taxon>Desulfatiglandales</taxon>
        <taxon>Desulfatiglandaceae</taxon>
        <taxon>Desulfatiglans</taxon>
        <taxon>environmental samples</taxon>
    </lineage>
</organism>
<protein>
    <submittedName>
        <fullName evidence="10">Predicted heterodisulfide reductase/ glutamate synthase fusion protein HdrL</fullName>
    </submittedName>
</protein>
<dbReference type="Gene3D" id="3.50.50.60">
    <property type="entry name" value="FAD/NAD(P)-binding domain"/>
    <property type="match status" value="4"/>
</dbReference>
<dbReference type="InterPro" id="IPR028261">
    <property type="entry name" value="DPD_II"/>
</dbReference>
<comment type="cofactor">
    <cofactor evidence="1">
        <name>FAD</name>
        <dbReference type="ChEBI" id="CHEBI:57692"/>
    </cofactor>
</comment>
<evidence type="ECO:0000256" key="8">
    <source>
        <dbReference type="ARBA" id="ARBA00023014"/>
    </source>
</evidence>
<dbReference type="InterPro" id="IPR017900">
    <property type="entry name" value="4Fe4S_Fe_S_CS"/>
</dbReference>
<dbReference type="GO" id="GO:0051539">
    <property type="term" value="F:4 iron, 4 sulfur cluster binding"/>
    <property type="evidence" value="ECO:0007669"/>
    <property type="project" value="UniProtKB-KW"/>
</dbReference>
<keyword evidence="5" id="KW-0285">Flavoprotein</keyword>
<feature type="domain" description="4Fe-4S ferredoxin-type" evidence="9">
    <location>
        <begin position="1316"/>
        <end position="1345"/>
    </location>
</feature>
<evidence type="ECO:0000256" key="2">
    <source>
        <dbReference type="ARBA" id="ARBA00006561"/>
    </source>
</evidence>
<dbReference type="Pfam" id="PF13187">
    <property type="entry name" value="Fer4_9"/>
    <property type="match status" value="1"/>
</dbReference>
<dbReference type="PANTHER" id="PTHR43498">
    <property type="entry name" value="FERREDOXIN:COB-COM HETERODISULFIDE REDUCTASE SUBUNIT A"/>
    <property type="match status" value="1"/>
</dbReference>
<dbReference type="InterPro" id="IPR023753">
    <property type="entry name" value="FAD/NAD-binding_dom"/>
</dbReference>
<evidence type="ECO:0000256" key="3">
    <source>
        <dbReference type="ARBA" id="ARBA00022485"/>
    </source>
</evidence>
<accession>A0A653A7W0</accession>
<gene>
    <name evidence="10" type="ORF">TRIP_B330264</name>
</gene>
<evidence type="ECO:0000256" key="5">
    <source>
        <dbReference type="ARBA" id="ARBA00022827"/>
    </source>
</evidence>
<proteinExistence type="inferred from homology"/>
<dbReference type="SUPFAM" id="SSF51905">
    <property type="entry name" value="FAD/NAD(P)-binding domain"/>
    <property type="match status" value="2"/>
</dbReference>
<dbReference type="InterPro" id="IPR009051">
    <property type="entry name" value="Helical_ferredxn"/>
</dbReference>